<gene>
    <name evidence="2" type="ORF">F0U60_17955</name>
</gene>
<evidence type="ECO:0000259" key="1">
    <source>
        <dbReference type="Pfam" id="PF13649"/>
    </source>
</evidence>
<proteinExistence type="predicted"/>
<dbReference type="CDD" id="cd02440">
    <property type="entry name" value="AdoMet_MTases"/>
    <property type="match status" value="1"/>
</dbReference>
<dbReference type="Pfam" id="PF13649">
    <property type="entry name" value="Methyltransf_25"/>
    <property type="match status" value="1"/>
</dbReference>
<accession>A0ABY9WQ63</accession>
<dbReference type="GO" id="GO:0032259">
    <property type="term" value="P:methylation"/>
    <property type="evidence" value="ECO:0007669"/>
    <property type="project" value="UniProtKB-KW"/>
</dbReference>
<dbReference type="Proteomes" id="UP001611383">
    <property type="component" value="Chromosome"/>
</dbReference>
<evidence type="ECO:0000313" key="2">
    <source>
        <dbReference type="EMBL" id="WNG45785.1"/>
    </source>
</evidence>
<dbReference type="EMBL" id="CP043494">
    <property type="protein sequence ID" value="WNG45785.1"/>
    <property type="molecule type" value="Genomic_DNA"/>
</dbReference>
<reference evidence="2 3" key="1">
    <citation type="submission" date="2019-08" db="EMBL/GenBank/DDBJ databases">
        <title>Archangium and Cystobacter genomes.</title>
        <authorList>
            <person name="Chen I.-C.K."/>
            <person name="Wielgoss S."/>
        </authorList>
    </citation>
    <scope>NUCLEOTIDE SEQUENCE [LARGE SCALE GENOMIC DNA]</scope>
    <source>
        <strain evidence="2 3">Cbm 6</strain>
    </source>
</reference>
<dbReference type="GO" id="GO:0008168">
    <property type="term" value="F:methyltransferase activity"/>
    <property type="evidence" value="ECO:0007669"/>
    <property type="project" value="UniProtKB-KW"/>
</dbReference>
<name>A0ABY9WQ63_9BACT</name>
<keyword evidence="3" id="KW-1185">Reference proteome</keyword>
<keyword evidence="2" id="KW-0808">Transferase</keyword>
<dbReference type="InterPro" id="IPR041698">
    <property type="entry name" value="Methyltransf_25"/>
</dbReference>
<protein>
    <submittedName>
        <fullName evidence="2">Methyltransferase domain-containing protein</fullName>
    </submittedName>
</protein>
<dbReference type="Gene3D" id="3.40.50.150">
    <property type="entry name" value="Vaccinia Virus protein VP39"/>
    <property type="match status" value="1"/>
</dbReference>
<keyword evidence="2" id="KW-0489">Methyltransferase</keyword>
<dbReference type="InterPro" id="IPR029063">
    <property type="entry name" value="SAM-dependent_MTases_sf"/>
</dbReference>
<feature type="domain" description="Methyltransferase" evidence="1">
    <location>
        <begin position="196"/>
        <end position="262"/>
    </location>
</feature>
<dbReference type="SUPFAM" id="SSF53335">
    <property type="entry name" value="S-adenosyl-L-methionine-dependent methyltransferases"/>
    <property type="match status" value="1"/>
</dbReference>
<organism evidence="2 3">
    <name type="scientific">Archangium minus</name>
    <dbReference type="NCBI Taxonomy" id="83450"/>
    <lineage>
        <taxon>Bacteria</taxon>
        <taxon>Pseudomonadati</taxon>
        <taxon>Myxococcota</taxon>
        <taxon>Myxococcia</taxon>
        <taxon>Myxococcales</taxon>
        <taxon>Cystobacterineae</taxon>
        <taxon>Archangiaceae</taxon>
        <taxon>Archangium</taxon>
    </lineage>
</organism>
<evidence type="ECO:0000313" key="3">
    <source>
        <dbReference type="Proteomes" id="UP001611383"/>
    </source>
</evidence>
<sequence>MQCRHQTAHTLFGQVPASLSPSWTMPHTSPTPRAVPWWVERAETLLASKDVRTLDLGALWELFERCSFVQENVEPDLLLIDVRERPELQALWKSFEARAHSVTEALDEAGEDVAQQLRTGDLAPALFRERWERLGFTEAAGRASTAADDWLEGLLRISRVTTGQNRPPFGQVNMASRAQRISDFLSITSPGQHDTIYDLGCGNGKFAITVAASCSAQVKGVEYGQTYVESARRNGERFALRNLEFIHSDVRDVDLSDGTAFYLFFPFWGEVAHAVARTLGDIARARDITVYASGPRHDYGEHFLEQVSQGALCLAPQRQDFADVMVLRSAAFS</sequence>